<proteinExistence type="predicted"/>
<dbReference type="AlphaFoldDB" id="A0A1H3IS51"/>
<gene>
    <name evidence="1" type="ORF">SAMN04488579_12456</name>
</gene>
<organism evidence="1 2">
    <name type="scientific">Eubacterium barkeri</name>
    <name type="common">Clostridium barkeri</name>
    <dbReference type="NCBI Taxonomy" id="1528"/>
    <lineage>
        <taxon>Bacteria</taxon>
        <taxon>Bacillati</taxon>
        <taxon>Bacillota</taxon>
        <taxon>Clostridia</taxon>
        <taxon>Eubacteriales</taxon>
        <taxon>Eubacteriaceae</taxon>
        <taxon>Eubacterium</taxon>
    </lineage>
</organism>
<dbReference type="RefSeq" id="WP_090246761.1">
    <property type="nucleotide sequence ID" value="NZ_FNOU01000024.1"/>
</dbReference>
<accession>A0A1H3IS51</accession>
<dbReference type="EMBL" id="FNOU01000024">
    <property type="protein sequence ID" value="SDY30407.1"/>
    <property type="molecule type" value="Genomic_DNA"/>
</dbReference>
<sequence>MEEKSIYIPESILALYDELVSTVNDAVANGKHSIDLNTGAKLIGMDKECFRTAAYRGTNPYAVGGRQVSRNGNNESGFGRVPILPLYCRMTNITGEDLSRALIGGK</sequence>
<dbReference type="Proteomes" id="UP000199652">
    <property type="component" value="Unassembled WGS sequence"/>
</dbReference>
<protein>
    <submittedName>
        <fullName evidence="1">Uncharacterized protein</fullName>
    </submittedName>
</protein>
<evidence type="ECO:0000313" key="1">
    <source>
        <dbReference type="EMBL" id="SDY30407.1"/>
    </source>
</evidence>
<dbReference type="STRING" id="1528.SAMN04488579_12456"/>
<keyword evidence="2" id="KW-1185">Reference proteome</keyword>
<evidence type="ECO:0000313" key="2">
    <source>
        <dbReference type="Proteomes" id="UP000199652"/>
    </source>
</evidence>
<name>A0A1H3IS51_EUBBA</name>
<reference evidence="2" key="1">
    <citation type="submission" date="2016-10" db="EMBL/GenBank/DDBJ databases">
        <authorList>
            <person name="Varghese N."/>
            <person name="Submissions S."/>
        </authorList>
    </citation>
    <scope>NUCLEOTIDE SEQUENCE [LARGE SCALE GENOMIC DNA]</scope>
    <source>
        <strain evidence="2">VPI 5359</strain>
    </source>
</reference>